<gene>
    <name evidence="2" type="ORF">K493DRAFT_300543</name>
</gene>
<organism evidence="2 3">
    <name type="scientific">Basidiobolus meristosporus CBS 931.73</name>
    <dbReference type="NCBI Taxonomy" id="1314790"/>
    <lineage>
        <taxon>Eukaryota</taxon>
        <taxon>Fungi</taxon>
        <taxon>Fungi incertae sedis</taxon>
        <taxon>Zoopagomycota</taxon>
        <taxon>Entomophthoromycotina</taxon>
        <taxon>Basidiobolomycetes</taxon>
        <taxon>Basidiobolales</taxon>
        <taxon>Basidiobolaceae</taxon>
        <taxon>Basidiobolus</taxon>
    </lineage>
</organism>
<proteinExistence type="predicted"/>
<keyword evidence="3" id="KW-1185">Reference proteome</keyword>
<evidence type="ECO:0000313" key="3">
    <source>
        <dbReference type="Proteomes" id="UP000193498"/>
    </source>
</evidence>
<sequence length="118" mass="13547">MSAVSLEFLQDAHRYYEILSAHPRSHQLSVGKSKHLHQPRLRTQRSIEDAKRFCSRSASHRTATPLGGDPESRATPSMEELRLRLEYYFRMTALRQSYPASLESLEIRAPSPVLNILN</sequence>
<dbReference type="Proteomes" id="UP000193498">
    <property type="component" value="Unassembled WGS sequence"/>
</dbReference>
<evidence type="ECO:0000313" key="2">
    <source>
        <dbReference type="EMBL" id="ORX97192.1"/>
    </source>
</evidence>
<accession>A0A1Y1YGQ8</accession>
<reference evidence="2 3" key="1">
    <citation type="submission" date="2016-07" db="EMBL/GenBank/DDBJ databases">
        <title>Pervasive Adenine N6-methylation of Active Genes in Fungi.</title>
        <authorList>
            <consortium name="DOE Joint Genome Institute"/>
            <person name="Mondo S.J."/>
            <person name="Dannebaum R.O."/>
            <person name="Kuo R.C."/>
            <person name="Labutti K."/>
            <person name="Haridas S."/>
            <person name="Kuo A."/>
            <person name="Salamov A."/>
            <person name="Ahrendt S.R."/>
            <person name="Lipzen A."/>
            <person name="Sullivan W."/>
            <person name="Andreopoulos W.B."/>
            <person name="Clum A."/>
            <person name="Lindquist E."/>
            <person name="Daum C."/>
            <person name="Ramamoorthy G.K."/>
            <person name="Gryganskyi A."/>
            <person name="Culley D."/>
            <person name="Magnuson J.K."/>
            <person name="James T.Y."/>
            <person name="O'Malley M.A."/>
            <person name="Stajich J.E."/>
            <person name="Spatafora J.W."/>
            <person name="Visel A."/>
            <person name="Grigoriev I.V."/>
        </authorList>
    </citation>
    <scope>NUCLEOTIDE SEQUENCE [LARGE SCALE GENOMIC DNA]</scope>
    <source>
        <strain evidence="2 3">CBS 931.73</strain>
    </source>
</reference>
<dbReference type="EMBL" id="MCFE01000137">
    <property type="protein sequence ID" value="ORX97192.1"/>
    <property type="molecule type" value="Genomic_DNA"/>
</dbReference>
<dbReference type="AlphaFoldDB" id="A0A1Y1YGQ8"/>
<name>A0A1Y1YGQ8_9FUNG</name>
<comment type="caution">
    <text evidence="2">The sequence shown here is derived from an EMBL/GenBank/DDBJ whole genome shotgun (WGS) entry which is preliminary data.</text>
</comment>
<protein>
    <submittedName>
        <fullName evidence="2">Uncharacterized protein</fullName>
    </submittedName>
</protein>
<feature type="region of interest" description="Disordered" evidence="1">
    <location>
        <begin position="47"/>
        <end position="76"/>
    </location>
</feature>
<dbReference type="InParanoid" id="A0A1Y1YGQ8"/>
<evidence type="ECO:0000256" key="1">
    <source>
        <dbReference type="SAM" id="MobiDB-lite"/>
    </source>
</evidence>